<dbReference type="PRINTS" id="PR00722">
    <property type="entry name" value="CHYMOTRYPSIN"/>
</dbReference>
<dbReference type="InterPro" id="IPR009003">
    <property type="entry name" value="Peptidase_S1_PA"/>
</dbReference>
<feature type="signal peptide" evidence="3">
    <location>
        <begin position="1"/>
        <end position="18"/>
    </location>
</feature>
<name>B4NW46_DROYA</name>
<keyword evidence="1" id="KW-1015">Disulfide bond</keyword>
<dbReference type="InterPro" id="IPR001314">
    <property type="entry name" value="Peptidase_S1A"/>
</dbReference>
<dbReference type="Pfam" id="PF00089">
    <property type="entry name" value="Trypsin"/>
    <property type="match status" value="1"/>
</dbReference>
<dbReference type="KEGG" id="dya:Dyak_GE15231"/>
<organism evidence="5 6">
    <name type="scientific">Drosophila yakuba</name>
    <name type="common">Fruit fly</name>
    <dbReference type="NCBI Taxonomy" id="7245"/>
    <lineage>
        <taxon>Eukaryota</taxon>
        <taxon>Metazoa</taxon>
        <taxon>Ecdysozoa</taxon>
        <taxon>Arthropoda</taxon>
        <taxon>Hexapoda</taxon>
        <taxon>Insecta</taxon>
        <taxon>Pterygota</taxon>
        <taxon>Neoptera</taxon>
        <taxon>Endopterygota</taxon>
        <taxon>Diptera</taxon>
        <taxon>Brachycera</taxon>
        <taxon>Muscomorpha</taxon>
        <taxon>Ephydroidea</taxon>
        <taxon>Drosophilidae</taxon>
        <taxon>Drosophila</taxon>
        <taxon>Sophophora</taxon>
    </lineage>
</organism>
<evidence type="ECO:0000256" key="2">
    <source>
        <dbReference type="ARBA" id="ARBA00024195"/>
    </source>
</evidence>
<dbReference type="EMBL" id="CM000157">
    <property type="protein sequence ID" value="EDW87326.1"/>
    <property type="molecule type" value="Genomic_DNA"/>
</dbReference>
<dbReference type="InterPro" id="IPR043504">
    <property type="entry name" value="Peptidase_S1_PA_chymotrypsin"/>
</dbReference>
<evidence type="ECO:0000256" key="1">
    <source>
        <dbReference type="ARBA" id="ARBA00023157"/>
    </source>
</evidence>
<dbReference type="Proteomes" id="UP000002282">
    <property type="component" value="Chromosome 2L"/>
</dbReference>
<protein>
    <recommendedName>
        <fullName evidence="4">Peptidase S1 domain-containing protein</fullName>
    </recommendedName>
</protein>
<dbReference type="SMART" id="SM00020">
    <property type="entry name" value="Tryp_SPc"/>
    <property type="match status" value="1"/>
</dbReference>
<dbReference type="PANTHER" id="PTHR24256">
    <property type="entry name" value="TRYPTASE-RELATED"/>
    <property type="match status" value="1"/>
</dbReference>
<accession>B4NW46</accession>
<dbReference type="SUPFAM" id="SSF50494">
    <property type="entry name" value="Trypsin-like serine proteases"/>
    <property type="match status" value="1"/>
</dbReference>
<dbReference type="OMA" id="IVRHEQF"/>
<comment type="similarity">
    <text evidence="2">Belongs to the peptidase S1 family. CLIP subfamily.</text>
</comment>
<dbReference type="GO" id="GO:0004252">
    <property type="term" value="F:serine-type endopeptidase activity"/>
    <property type="evidence" value="ECO:0007669"/>
    <property type="project" value="InterPro"/>
</dbReference>
<dbReference type="Gene3D" id="2.40.10.10">
    <property type="entry name" value="Trypsin-like serine proteases"/>
    <property type="match status" value="2"/>
</dbReference>
<dbReference type="HOGENOM" id="CLU_006842_0_4_1"/>
<evidence type="ECO:0000313" key="6">
    <source>
        <dbReference type="Proteomes" id="UP000002282"/>
    </source>
</evidence>
<dbReference type="GO" id="GO:0006508">
    <property type="term" value="P:proteolysis"/>
    <property type="evidence" value="ECO:0007669"/>
    <property type="project" value="InterPro"/>
</dbReference>
<dbReference type="CDD" id="cd00190">
    <property type="entry name" value="Tryp_SPc"/>
    <property type="match status" value="1"/>
</dbReference>
<dbReference type="AlphaFoldDB" id="B4NW46"/>
<dbReference type="PhylomeDB" id="B4NW46"/>
<dbReference type="InterPro" id="IPR051487">
    <property type="entry name" value="Ser/Thr_Proteases_Immune/Dev"/>
</dbReference>
<evidence type="ECO:0000259" key="4">
    <source>
        <dbReference type="PROSITE" id="PS50240"/>
    </source>
</evidence>
<reference evidence="5 6" key="2">
    <citation type="journal article" date="2007" name="PLoS Biol.">
        <title>Principles of genome evolution in the Drosophila melanogaster species group.</title>
        <authorList>
            <person name="Ranz J.M."/>
            <person name="Maurin D."/>
            <person name="Chan Y.S."/>
            <person name="von Grotthuss M."/>
            <person name="Hillier L.W."/>
            <person name="Roote J."/>
            <person name="Ashburner M."/>
            <person name="Bergman C.M."/>
        </authorList>
    </citation>
    <scope>NUCLEOTIDE SEQUENCE [LARGE SCALE GENOMIC DNA]</scope>
    <source>
        <strain evidence="6">Tai18E2 / Tucson 14021-0261.01</strain>
    </source>
</reference>
<feature type="chain" id="PRO_5002817605" description="Peptidase S1 domain-containing protein" evidence="3">
    <location>
        <begin position="19"/>
        <end position="278"/>
    </location>
</feature>
<dbReference type="eggNOG" id="KOG3627">
    <property type="taxonomic scope" value="Eukaryota"/>
</dbReference>
<dbReference type="InterPro" id="IPR001254">
    <property type="entry name" value="Trypsin_dom"/>
</dbReference>
<sequence length="278" mass="31410">MTLYFAFLATLIISFALCQNLNNKQVQRGSYGGNPSYNRMEETFPWVIAVLDQRDWIFRYIGAGSLIKKNVVLTAAHILNDTTEDDLLVRAGEWDTSTTNDRKHVDLEVLKIISHEQFNRFNAENNVALLILKSEFELSTNIDIIPLYRAEGGIEKLSCFFNGWGKVYLNSTEYPTILKTVHVDLLNMDVCSSWLHRKVSNQICAESLGEKDCSGDGGAPVVCQISKYPTKYAQVGIVNWLTEKPAGNTPTVYTNVRSMIYWINYHIHTSQKLGNGNS</sequence>
<reference evidence="5 6" key="1">
    <citation type="journal article" date="2007" name="Nature">
        <title>Evolution of genes and genomes on the Drosophila phylogeny.</title>
        <authorList>
            <consortium name="Drosophila 12 Genomes Consortium"/>
            <person name="Clark A.G."/>
            <person name="Eisen M.B."/>
            <person name="Smith D.R."/>
            <person name="Bergman C.M."/>
            <person name="Oliver B."/>
            <person name="Markow T.A."/>
            <person name="Kaufman T.C."/>
            <person name="Kellis M."/>
            <person name="Gelbart W."/>
            <person name="Iyer V.N."/>
            <person name="Pollard D.A."/>
            <person name="Sackton T.B."/>
            <person name="Larracuente A.M."/>
            <person name="Singh N.D."/>
            <person name="Abad J.P."/>
            <person name="Abt D.N."/>
            <person name="Adryan B."/>
            <person name="Aguade M."/>
            <person name="Akashi H."/>
            <person name="Anderson W.W."/>
            <person name="Aquadro C.F."/>
            <person name="Ardell D.H."/>
            <person name="Arguello R."/>
            <person name="Artieri C.G."/>
            <person name="Barbash D.A."/>
            <person name="Barker D."/>
            <person name="Barsanti P."/>
            <person name="Batterham P."/>
            <person name="Batzoglou S."/>
            <person name="Begun D."/>
            <person name="Bhutkar A."/>
            <person name="Blanco E."/>
            <person name="Bosak S.A."/>
            <person name="Bradley R.K."/>
            <person name="Brand A.D."/>
            <person name="Brent M.R."/>
            <person name="Brooks A.N."/>
            <person name="Brown R.H."/>
            <person name="Butlin R.K."/>
            <person name="Caggese C."/>
            <person name="Calvi B.R."/>
            <person name="Bernardo de Carvalho A."/>
            <person name="Caspi A."/>
            <person name="Castrezana S."/>
            <person name="Celniker S.E."/>
            <person name="Chang J.L."/>
            <person name="Chapple C."/>
            <person name="Chatterji S."/>
            <person name="Chinwalla A."/>
            <person name="Civetta A."/>
            <person name="Clifton S.W."/>
            <person name="Comeron J.M."/>
            <person name="Costello J.C."/>
            <person name="Coyne J.A."/>
            <person name="Daub J."/>
            <person name="David R.G."/>
            <person name="Delcher A.L."/>
            <person name="Delehaunty K."/>
            <person name="Do C.B."/>
            <person name="Ebling H."/>
            <person name="Edwards K."/>
            <person name="Eickbush T."/>
            <person name="Evans J.D."/>
            <person name="Filipski A."/>
            <person name="Findeiss S."/>
            <person name="Freyhult E."/>
            <person name="Fulton L."/>
            <person name="Fulton R."/>
            <person name="Garcia A.C."/>
            <person name="Gardiner A."/>
            <person name="Garfield D.A."/>
            <person name="Garvin B.E."/>
            <person name="Gibson G."/>
            <person name="Gilbert D."/>
            <person name="Gnerre S."/>
            <person name="Godfrey J."/>
            <person name="Good R."/>
            <person name="Gotea V."/>
            <person name="Gravely B."/>
            <person name="Greenberg A.J."/>
            <person name="Griffiths-Jones S."/>
            <person name="Gross S."/>
            <person name="Guigo R."/>
            <person name="Gustafson E.A."/>
            <person name="Haerty W."/>
            <person name="Hahn M.W."/>
            <person name="Halligan D.L."/>
            <person name="Halpern A.L."/>
            <person name="Halter G.M."/>
            <person name="Han M.V."/>
            <person name="Heger A."/>
            <person name="Hillier L."/>
            <person name="Hinrichs A.S."/>
            <person name="Holmes I."/>
            <person name="Hoskins R.A."/>
            <person name="Hubisz M.J."/>
            <person name="Hultmark D."/>
            <person name="Huntley M.A."/>
            <person name="Jaffe D.B."/>
            <person name="Jagadeeshan S."/>
            <person name="Jeck W.R."/>
            <person name="Johnson J."/>
            <person name="Jones C.D."/>
            <person name="Jordan W.C."/>
            <person name="Karpen G.H."/>
            <person name="Kataoka E."/>
            <person name="Keightley P.D."/>
            <person name="Kheradpour P."/>
            <person name="Kirkness E.F."/>
            <person name="Koerich L.B."/>
            <person name="Kristiansen K."/>
            <person name="Kudrna D."/>
            <person name="Kulathinal R.J."/>
            <person name="Kumar S."/>
            <person name="Kwok R."/>
            <person name="Lander E."/>
            <person name="Langley C.H."/>
            <person name="Lapoint R."/>
            <person name="Lazzaro B.P."/>
            <person name="Lee S.J."/>
            <person name="Levesque L."/>
            <person name="Li R."/>
            <person name="Lin C.F."/>
            <person name="Lin M.F."/>
            <person name="Lindblad-Toh K."/>
            <person name="Llopart A."/>
            <person name="Long M."/>
            <person name="Low L."/>
            <person name="Lozovsky E."/>
            <person name="Lu J."/>
            <person name="Luo M."/>
            <person name="Machado C.A."/>
            <person name="Makalowski W."/>
            <person name="Marzo M."/>
            <person name="Matsuda M."/>
            <person name="Matzkin L."/>
            <person name="McAllister B."/>
            <person name="McBride C.S."/>
            <person name="McKernan B."/>
            <person name="McKernan K."/>
            <person name="Mendez-Lago M."/>
            <person name="Minx P."/>
            <person name="Mollenhauer M.U."/>
            <person name="Montooth K."/>
            <person name="Mount S.M."/>
            <person name="Mu X."/>
            <person name="Myers E."/>
            <person name="Negre B."/>
            <person name="Newfeld S."/>
            <person name="Nielsen R."/>
            <person name="Noor M.A."/>
            <person name="O'Grady P."/>
            <person name="Pachter L."/>
            <person name="Papaceit M."/>
            <person name="Parisi M.J."/>
            <person name="Parisi M."/>
            <person name="Parts L."/>
            <person name="Pedersen J.S."/>
            <person name="Pesole G."/>
            <person name="Phillippy A.M."/>
            <person name="Ponting C.P."/>
            <person name="Pop M."/>
            <person name="Porcelli D."/>
            <person name="Powell J.R."/>
            <person name="Prohaska S."/>
            <person name="Pruitt K."/>
            <person name="Puig M."/>
            <person name="Quesneville H."/>
            <person name="Ram K.R."/>
            <person name="Rand D."/>
            <person name="Rasmussen M.D."/>
            <person name="Reed L.K."/>
            <person name="Reenan R."/>
            <person name="Reily A."/>
            <person name="Remington K.A."/>
            <person name="Rieger T.T."/>
            <person name="Ritchie M.G."/>
            <person name="Robin C."/>
            <person name="Rogers Y.H."/>
            <person name="Rohde C."/>
            <person name="Rozas J."/>
            <person name="Rubenfield M.J."/>
            <person name="Ruiz A."/>
            <person name="Russo S."/>
            <person name="Salzberg S.L."/>
            <person name="Sanchez-Gracia A."/>
            <person name="Saranga D.J."/>
            <person name="Sato H."/>
            <person name="Schaeffer S.W."/>
            <person name="Schatz M.C."/>
            <person name="Schlenke T."/>
            <person name="Schwartz R."/>
            <person name="Segarra C."/>
            <person name="Singh R.S."/>
            <person name="Sirot L."/>
            <person name="Sirota M."/>
            <person name="Sisneros N.B."/>
            <person name="Smith C.D."/>
            <person name="Smith T.F."/>
            <person name="Spieth J."/>
            <person name="Stage D.E."/>
            <person name="Stark A."/>
            <person name="Stephan W."/>
            <person name="Strausberg R.L."/>
            <person name="Strempel S."/>
            <person name="Sturgill D."/>
            <person name="Sutton G."/>
            <person name="Sutton G.G."/>
            <person name="Tao W."/>
            <person name="Teichmann S."/>
            <person name="Tobari Y.N."/>
            <person name="Tomimura Y."/>
            <person name="Tsolas J.M."/>
            <person name="Valente V.L."/>
            <person name="Venter E."/>
            <person name="Venter J.C."/>
            <person name="Vicario S."/>
            <person name="Vieira F.G."/>
            <person name="Vilella A.J."/>
            <person name="Villasante A."/>
            <person name="Walenz B."/>
            <person name="Wang J."/>
            <person name="Wasserman M."/>
            <person name="Watts T."/>
            <person name="Wilson D."/>
            <person name="Wilson R.K."/>
            <person name="Wing R.A."/>
            <person name="Wolfner M.F."/>
            <person name="Wong A."/>
            <person name="Wong G.K."/>
            <person name="Wu C.I."/>
            <person name="Wu G."/>
            <person name="Yamamoto D."/>
            <person name="Yang H.P."/>
            <person name="Yang S.P."/>
            <person name="Yorke J.A."/>
            <person name="Yoshida K."/>
            <person name="Zdobnov E."/>
            <person name="Zhang P."/>
            <person name="Zhang Y."/>
            <person name="Zimin A.V."/>
            <person name="Baldwin J."/>
            <person name="Abdouelleil A."/>
            <person name="Abdulkadir J."/>
            <person name="Abebe A."/>
            <person name="Abera B."/>
            <person name="Abreu J."/>
            <person name="Acer S.C."/>
            <person name="Aftuck L."/>
            <person name="Alexander A."/>
            <person name="An P."/>
            <person name="Anderson E."/>
            <person name="Anderson S."/>
            <person name="Arachi H."/>
            <person name="Azer M."/>
            <person name="Bachantsang P."/>
            <person name="Barry A."/>
            <person name="Bayul T."/>
            <person name="Berlin A."/>
            <person name="Bessette D."/>
            <person name="Bloom T."/>
            <person name="Blye J."/>
            <person name="Boguslavskiy L."/>
            <person name="Bonnet C."/>
            <person name="Boukhgalter B."/>
            <person name="Bourzgui I."/>
            <person name="Brown A."/>
            <person name="Cahill P."/>
            <person name="Channer S."/>
            <person name="Cheshatsang Y."/>
            <person name="Chuda L."/>
            <person name="Citroen M."/>
            <person name="Collymore A."/>
            <person name="Cooke P."/>
            <person name="Costello M."/>
            <person name="D'Aco K."/>
            <person name="Daza R."/>
            <person name="De Haan G."/>
            <person name="DeGray S."/>
            <person name="DeMaso C."/>
            <person name="Dhargay N."/>
            <person name="Dooley K."/>
            <person name="Dooley E."/>
            <person name="Doricent M."/>
            <person name="Dorje P."/>
            <person name="Dorjee K."/>
            <person name="Dupes A."/>
            <person name="Elong R."/>
            <person name="Falk J."/>
            <person name="Farina A."/>
            <person name="Faro S."/>
            <person name="Ferguson D."/>
            <person name="Fisher S."/>
            <person name="Foley C.D."/>
            <person name="Franke A."/>
            <person name="Friedrich D."/>
            <person name="Gadbois L."/>
            <person name="Gearin G."/>
            <person name="Gearin C.R."/>
            <person name="Giannoukos G."/>
            <person name="Goode T."/>
            <person name="Graham J."/>
            <person name="Grandbois E."/>
            <person name="Grewal S."/>
            <person name="Gyaltsen K."/>
            <person name="Hafez N."/>
            <person name="Hagos B."/>
            <person name="Hall J."/>
            <person name="Henson C."/>
            <person name="Hollinger A."/>
            <person name="Honan T."/>
            <person name="Huard M.D."/>
            <person name="Hughes L."/>
            <person name="Hurhula B."/>
            <person name="Husby M.E."/>
            <person name="Kamat A."/>
            <person name="Kanga B."/>
            <person name="Kashin S."/>
            <person name="Khazanovich D."/>
            <person name="Kisner P."/>
            <person name="Lance K."/>
            <person name="Lara M."/>
            <person name="Lee W."/>
            <person name="Lennon N."/>
            <person name="Letendre F."/>
            <person name="LeVine R."/>
            <person name="Lipovsky A."/>
            <person name="Liu X."/>
            <person name="Liu J."/>
            <person name="Liu S."/>
            <person name="Lokyitsang T."/>
            <person name="Lokyitsang Y."/>
            <person name="Lubonja R."/>
            <person name="Lui A."/>
            <person name="MacDonald P."/>
            <person name="Magnisalis V."/>
            <person name="Maru K."/>
            <person name="Matthews C."/>
            <person name="McCusker W."/>
            <person name="McDonough S."/>
            <person name="Mehta T."/>
            <person name="Meldrim J."/>
            <person name="Meneus L."/>
            <person name="Mihai O."/>
            <person name="Mihalev A."/>
            <person name="Mihova T."/>
            <person name="Mittelman R."/>
            <person name="Mlenga V."/>
            <person name="Montmayeur A."/>
            <person name="Mulrain L."/>
            <person name="Navidi A."/>
            <person name="Naylor J."/>
            <person name="Negash T."/>
            <person name="Nguyen T."/>
            <person name="Nguyen N."/>
            <person name="Nicol R."/>
            <person name="Norbu C."/>
            <person name="Norbu N."/>
            <person name="Novod N."/>
            <person name="O'Neill B."/>
            <person name="Osman S."/>
            <person name="Markiewicz E."/>
            <person name="Oyono O.L."/>
            <person name="Patti C."/>
            <person name="Phunkhang P."/>
            <person name="Pierre F."/>
            <person name="Priest M."/>
            <person name="Raghuraman S."/>
            <person name="Rege F."/>
            <person name="Reyes R."/>
            <person name="Rise C."/>
            <person name="Rogov P."/>
            <person name="Ross K."/>
            <person name="Ryan E."/>
            <person name="Settipalli S."/>
            <person name="Shea T."/>
            <person name="Sherpa N."/>
            <person name="Shi L."/>
            <person name="Shih D."/>
            <person name="Sparrow T."/>
            <person name="Spaulding J."/>
            <person name="Stalker J."/>
            <person name="Stange-Thomann N."/>
            <person name="Stavropoulos S."/>
            <person name="Stone C."/>
            <person name="Strader C."/>
            <person name="Tesfaye S."/>
            <person name="Thomson T."/>
            <person name="Thoulutsang Y."/>
            <person name="Thoulutsang D."/>
            <person name="Topham K."/>
            <person name="Topping I."/>
            <person name="Tsamla T."/>
            <person name="Vassiliev H."/>
            <person name="Vo A."/>
            <person name="Wangchuk T."/>
            <person name="Wangdi T."/>
            <person name="Weiand M."/>
            <person name="Wilkinson J."/>
            <person name="Wilson A."/>
            <person name="Yadav S."/>
            <person name="Young G."/>
            <person name="Yu Q."/>
            <person name="Zembek L."/>
            <person name="Zhong D."/>
            <person name="Zimmer A."/>
            <person name="Zwirko Z."/>
            <person name="Jaffe D.B."/>
            <person name="Alvarez P."/>
            <person name="Brockman W."/>
            <person name="Butler J."/>
            <person name="Chin C."/>
            <person name="Gnerre S."/>
            <person name="Grabherr M."/>
            <person name="Kleber M."/>
            <person name="Mauceli E."/>
            <person name="MacCallum I."/>
        </authorList>
    </citation>
    <scope>NUCLEOTIDE SEQUENCE [LARGE SCALE GENOMIC DNA]</scope>
    <source>
        <strain evidence="6">Tai18E2 / Tucson 14021-0261.01</strain>
    </source>
</reference>
<gene>
    <name evidence="5" type="primary">Dyak\GE15231</name>
    <name evidence="5" type="synonym">dyak_GLEANR_1672</name>
    <name evidence="5" type="synonym">GE15231</name>
    <name evidence="5" type="ORF">Dyak_GE15231</name>
</gene>
<evidence type="ECO:0000256" key="3">
    <source>
        <dbReference type="SAM" id="SignalP"/>
    </source>
</evidence>
<dbReference type="PROSITE" id="PS50240">
    <property type="entry name" value="TRYPSIN_DOM"/>
    <property type="match status" value="1"/>
</dbReference>
<feature type="domain" description="Peptidase S1" evidence="4">
    <location>
        <begin position="30"/>
        <end position="268"/>
    </location>
</feature>
<keyword evidence="3" id="KW-0732">Signal</keyword>
<proteinExistence type="inferred from homology"/>
<dbReference type="OrthoDB" id="6261922at2759"/>
<keyword evidence="5" id="KW-0378">Hydrolase</keyword>
<keyword evidence="6" id="KW-1185">Reference proteome</keyword>
<evidence type="ECO:0000313" key="5">
    <source>
        <dbReference type="EMBL" id="EDW87326.1"/>
    </source>
</evidence>